<evidence type="ECO:0000313" key="1">
    <source>
        <dbReference type="EMBL" id="GMA36806.1"/>
    </source>
</evidence>
<gene>
    <name evidence="1" type="ORF">GCM10025876_30100</name>
</gene>
<proteinExistence type="predicted"/>
<evidence type="ECO:0000313" key="2">
    <source>
        <dbReference type="Proteomes" id="UP001157125"/>
    </source>
</evidence>
<sequence>MPSTVGIAAVACAARRWPEAEPSLASLRLDRHVARTATGDQADEQVPLQVLVDLETLEVELLVDEALEVVQVKVGLGVGGEGAHELERLSEPGSASMASFHSLFRDVLGGVALVHRVHVQREGRRQAAQQHHDGGRLGLAADVLQHQVDVLAGGHFAVAGHVPRCRQHHRASQRVGEGAHVLDRGRERLLVEANLRVGEVAIVDEEKGGAVLTDQAPTRRCAHR</sequence>
<protein>
    <recommendedName>
        <fullName evidence="3">Secreted protein</fullName>
    </recommendedName>
</protein>
<comment type="caution">
    <text evidence="1">The sequence shown here is derived from an EMBL/GenBank/DDBJ whole genome shotgun (WGS) entry which is preliminary data.</text>
</comment>
<reference evidence="2" key="1">
    <citation type="journal article" date="2019" name="Int. J. Syst. Evol. Microbiol.">
        <title>The Global Catalogue of Microorganisms (GCM) 10K type strain sequencing project: providing services to taxonomists for standard genome sequencing and annotation.</title>
        <authorList>
            <consortium name="The Broad Institute Genomics Platform"/>
            <consortium name="The Broad Institute Genome Sequencing Center for Infectious Disease"/>
            <person name="Wu L."/>
            <person name="Ma J."/>
        </authorList>
    </citation>
    <scope>NUCLEOTIDE SEQUENCE [LARGE SCALE GENOMIC DNA]</scope>
    <source>
        <strain evidence="2">NBRC 112299</strain>
    </source>
</reference>
<dbReference type="EMBL" id="BSUN01000001">
    <property type="protein sequence ID" value="GMA36806.1"/>
    <property type="molecule type" value="Genomic_DNA"/>
</dbReference>
<organism evidence="1 2">
    <name type="scientific">Demequina litorisediminis</name>
    <dbReference type="NCBI Taxonomy" id="1849022"/>
    <lineage>
        <taxon>Bacteria</taxon>
        <taxon>Bacillati</taxon>
        <taxon>Actinomycetota</taxon>
        <taxon>Actinomycetes</taxon>
        <taxon>Micrococcales</taxon>
        <taxon>Demequinaceae</taxon>
        <taxon>Demequina</taxon>
    </lineage>
</organism>
<keyword evidence="2" id="KW-1185">Reference proteome</keyword>
<accession>A0ABQ6IGF3</accession>
<dbReference type="Proteomes" id="UP001157125">
    <property type="component" value="Unassembled WGS sequence"/>
</dbReference>
<evidence type="ECO:0008006" key="3">
    <source>
        <dbReference type="Google" id="ProtNLM"/>
    </source>
</evidence>
<name>A0ABQ6IGF3_9MICO</name>